<evidence type="ECO:0000256" key="3">
    <source>
        <dbReference type="ARBA" id="ARBA00023295"/>
    </source>
</evidence>
<feature type="domain" description="Glycosyl hydrolase family 13 catalytic" evidence="5">
    <location>
        <begin position="16"/>
        <end position="394"/>
    </location>
</feature>
<dbReference type="InterPro" id="IPR013780">
    <property type="entry name" value="Glyco_hydro_b"/>
</dbReference>
<evidence type="ECO:0000256" key="2">
    <source>
        <dbReference type="ARBA" id="ARBA00022801"/>
    </source>
</evidence>
<dbReference type="EMBL" id="SZQL01000016">
    <property type="protein sequence ID" value="TKK66173.1"/>
    <property type="molecule type" value="Genomic_DNA"/>
</dbReference>
<dbReference type="Gene3D" id="2.60.40.1180">
    <property type="entry name" value="Golgi alpha-mannosidase II"/>
    <property type="match status" value="1"/>
</dbReference>
<dbReference type="Pfam" id="PF00128">
    <property type="entry name" value="Alpha-amylase"/>
    <property type="match status" value="1"/>
</dbReference>
<dbReference type="PANTHER" id="PTHR10357">
    <property type="entry name" value="ALPHA-AMYLASE FAMILY MEMBER"/>
    <property type="match status" value="1"/>
</dbReference>
<dbReference type="AlphaFoldDB" id="A0A4V5UTR7"/>
<dbReference type="SUPFAM" id="SSF51445">
    <property type="entry name" value="(Trans)glycosidases"/>
    <property type="match status" value="1"/>
</dbReference>
<dbReference type="InterPro" id="IPR006047">
    <property type="entry name" value="GH13_cat_dom"/>
</dbReference>
<dbReference type="Proteomes" id="UP000305848">
    <property type="component" value="Unassembled WGS sequence"/>
</dbReference>
<evidence type="ECO:0000313" key="6">
    <source>
        <dbReference type="EMBL" id="TKK66173.1"/>
    </source>
</evidence>
<dbReference type="PANTHER" id="PTHR10357:SF179">
    <property type="entry name" value="NEUTRAL AND BASIC AMINO ACID TRANSPORT PROTEIN RBAT"/>
    <property type="match status" value="1"/>
</dbReference>
<dbReference type="OrthoDB" id="9806009at2"/>
<gene>
    <name evidence="6" type="ORF">FC093_18145</name>
</gene>
<dbReference type="InterPro" id="IPR017853">
    <property type="entry name" value="GH"/>
</dbReference>
<evidence type="ECO:0000256" key="4">
    <source>
        <dbReference type="SAM" id="MobiDB-lite"/>
    </source>
</evidence>
<dbReference type="Gene3D" id="3.90.400.10">
    <property type="entry name" value="Oligo-1,6-glucosidase, Domain 2"/>
    <property type="match status" value="1"/>
</dbReference>
<organism evidence="6 7">
    <name type="scientific">Ilyomonas limi</name>
    <dbReference type="NCBI Taxonomy" id="2575867"/>
    <lineage>
        <taxon>Bacteria</taxon>
        <taxon>Pseudomonadati</taxon>
        <taxon>Bacteroidota</taxon>
        <taxon>Chitinophagia</taxon>
        <taxon>Chitinophagales</taxon>
        <taxon>Chitinophagaceae</taxon>
        <taxon>Ilyomonas</taxon>
    </lineage>
</organism>
<comment type="caution">
    <text evidence="6">The sequence shown here is derived from an EMBL/GenBank/DDBJ whole genome shotgun (WGS) entry which is preliminary data.</text>
</comment>
<dbReference type="FunFam" id="3.90.400.10:FF:000002">
    <property type="entry name" value="Sucrose isomerase"/>
    <property type="match status" value="1"/>
</dbReference>
<dbReference type="GO" id="GO:0009313">
    <property type="term" value="P:oligosaccharide catabolic process"/>
    <property type="evidence" value="ECO:0007669"/>
    <property type="project" value="TreeGrafter"/>
</dbReference>
<sequence>MNDQQYLWWQTGIIYQIYPRSFQDSNGDGVGDLKGIIKRLDYLQWLGITAVWLSPIYPSPMADFGYDISDYEGIHTLFGTMEDFDELLKEVHNRGMKLILDLVPNHTSNQHPWFLESRSSRNNPKRDWYIWRDAKEDGTPPNNWLSVFGGSAWEWDEKTGQYYYHAFLKEQPDLNWRNPEVQEAMFNVMRFWLDKGVDGFRVDVMWHMIKDARLRDEPVNVDYQPHMATYEQLLHVYSTDQPEVHDIVRKMRGVLDEYKERMMIGEVYLPVHRLIGYYGVNNTGAHLPFNFQLLSLPWDARQIAAAIDEYEGALPANSWPNWVLGNHDQPRITSRVGLQQARVAAMLLLTLRGTPTVYYGDEIAMQDVAIPFEEVQDPQGLNMPDKNLSRDPARTPMQWDSSEHAGFTTGKPWLRLHRSYRRRNVTIEKEDRYSMLCLYKRLIELRQKEPALMTGAYIPVYADQHALAYIRQDNGASKYLMVLNLSNAPCYFTPKNFPFTGRVVLATTPELEGLTFTNTLALGGAEAVIMKIE</sequence>
<dbReference type="GO" id="GO:0004556">
    <property type="term" value="F:alpha-amylase activity"/>
    <property type="evidence" value="ECO:0007669"/>
    <property type="project" value="TreeGrafter"/>
</dbReference>
<keyword evidence="2" id="KW-0378">Hydrolase</keyword>
<dbReference type="CDD" id="cd11331">
    <property type="entry name" value="AmyAc_OligoGlu_like"/>
    <property type="match status" value="1"/>
</dbReference>
<dbReference type="Gene3D" id="3.20.20.80">
    <property type="entry name" value="Glycosidases"/>
    <property type="match status" value="2"/>
</dbReference>
<dbReference type="SMART" id="SM00642">
    <property type="entry name" value="Aamy"/>
    <property type="match status" value="1"/>
</dbReference>
<dbReference type="RefSeq" id="WP_137263229.1">
    <property type="nucleotide sequence ID" value="NZ_SZQL01000016.1"/>
</dbReference>
<protein>
    <submittedName>
        <fullName evidence="6">DUF3459 domain-containing protein</fullName>
    </submittedName>
</protein>
<reference evidence="6 7" key="1">
    <citation type="submission" date="2019-05" db="EMBL/GenBank/DDBJ databases">
        <title>Panacibacter sp. strain 17mud1-8 Genome sequencing and assembly.</title>
        <authorList>
            <person name="Chhetri G."/>
        </authorList>
    </citation>
    <scope>NUCLEOTIDE SEQUENCE [LARGE SCALE GENOMIC DNA]</scope>
    <source>
        <strain evidence="6 7">17mud1-8</strain>
    </source>
</reference>
<feature type="region of interest" description="Disordered" evidence="4">
    <location>
        <begin position="380"/>
        <end position="401"/>
    </location>
</feature>
<accession>A0A4V5UTR7</accession>
<keyword evidence="3" id="KW-0326">Glycosidase</keyword>
<evidence type="ECO:0000259" key="5">
    <source>
        <dbReference type="SMART" id="SM00642"/>
    </source>
</evidence>
<dbReference type="InterPro" id="IPR045857">
    <property type="entry name" value="O16G_dom_2"/>
</dbReference>
<proteinExistence type="inferred from homology"/>
<comment type="similarity">
    <text evidence="1">Belongs to the glycosyl hydrolase 13 family.</text>
</comment>
<evidence type="ECO:0000313" key="7">
    <source>
        <dbReference type="Proteomes" id="UP000305848"/>
    </source>
</evidence>
<evidence type="ECO:0000256" key="1">
    <source>
        <dbReference type="ARBA" id="ARBA00008061"/>
    </source>
</evidence>
<name>A0A4V5UTR7_9BACT</name>
<keyword evidence="7" id="KW-1185">Reference proteome</keyword>